<dbReference type="Proteomes" id="UP000269945">
    <property type="component" value="Unassembled WGS sequence"/>
</dbReference>
<evidence type="ECO:0000313" key="1">
    <source>
        <dbReference type="EMBL" id="VCW50060.1"/>
    </source>
</evidence>
<dbReference type="EMBL" id="CYRY02000534">
    <property type="protein sequence ID" value="VCW50060.1"/>
    <property type="molecule type" value="Genomic_DNA"/>
</dbReference>
<organism evidence="1 2">
    <name type="scientific">Gulo gulo</name>
    <name type="common">Wolverine</name>
    <name type="synonym">Gluton</name>
    <dbReference type="NCBI Taxonomy" id="48420"/>
    <lineage>
        <taxon>Eukaryota</taxon>
        <taxon>Metazoa</taxon>
        <taxon>Chordata</taxon>
        <taxon>Craniata</taxon>
        <taxon>Vertebrata</taxon>
        <taxon>Euteleostomi</taxon>
        <taxon>Mammalia</taxon>
        <taxon>Eutheria</taxon>
        <taxon>Laurasiatheria</taxon>
        <taxon>Carnivora</taxon>
        <taxon>Caniformia</taxon>
        <taxon>Musteloidea</taxon>
        <taxon>Mustelidae</taxon>
        <taxon>Guloninae</taxon>
        <taxon>Gulo</taxon>
    </lineage>
</organism>
<sequence length="21" mass="2563">MVKLIIHNTQAHIKWYFLPLP</sequence>
<proteinExistence type="predicted"/>
<keyword evidence="2" id="KW-1185">Reference proteome</keyword>
<gene>
    <name evidence="1" type="ORF">BN2614_LOCUS1</name>
</gene>
<comment type="caution">
    <text evidence="1">The sequence shown here is derived from an EMBL/GenBank/DDBJ whole genome shotgun (WGS) entry which is preliminary data.</text>
</comment>
<name>A0A9X9PTD2_GULGU</name>
<protein>
    <submittedName>
        <fullName evidence="1">Uncharacterized protein</fullName>
    </submittedName>
</protein>
<accession>A0A9X9PTD2</accession>
<dbReference type="AlphaFoldDB" id="A0A9X9PTD2"/>
<evidence type="ECO:0000313" key="2">
    <source>
        <dbReference type="Proteomes" id="UP000269945"/>
    </source>
</evidence>
<reference evidence="1 2" key="1">
    <citation type="submission" date="2018-10" db="EMBL/GenBank/DDBJ databases">
        <authorList>
            <person name="Ekblom R."/>
            <person name="Jareborg N."/>
        </authorList>
    </citation>
    <scope>NUCLEOTIDE SEQUENCE [LARGE SCALE GENOMIC DNA]</scope>
    <source>
        <tissue evidence="1">Muscle</tissue>
    </source>
</reference>